<evidence type="ECO:0000256" key="24">
    <source>
        <dbReference type="ARBA" id="ARBA00042906"/>
    </source>
</evidence>
<dbReference type="InterPro" id="IPR018114">
    <property type="entry name" value="TRYPSIN_HIS"/>
</dbReference>
<sequence length="324" mass="36651">MFYFIFIYFLLHGIVPADFAKYDIIFLPVMKVHEPIKGIREVALYNNRKPKPKFKLDIEHYNDATDITDVDNFEYNNPELSYKFGNQKIDDDLLYGEDKIVGGFEVDINLYPYHVAYGSNCGGAIVDRKWVITAGHCGKKSHIRVGSKYLNQGRKVMVRNHYVHPLWSSKNKEHPFDYDFQLLESAEVLRFDENIQPVKIAHLEDMTIGKVVTVTGWGNTEENGPYSNVLRAVRVPIISKENCQLVPFPYFRGGLTARMFCAGFIEGKKDACQGDSGGPAVAYDRLLGMVSFGYGCATPGSFGVYSKVAKVRSWIEKVTGLTLD</sequence>
<evidence type="ECO:0000256" key="6">
    <source>
        <dbReference type="ARBA" id="ARBA00022670"/>
    </source>
</evidence>
<evidence type="ECO:0000256" key="20">
    <source>
        <dbReference type="ARBA" id="ARBA00038995"/>
    </source>
</evidence>
<evidence type="ECO:0000256" key="15">
    <source>
        <dbReference type="ARBA" id="ARBA00023180"/>
    </source>
</evidence>
<organism evidence="27">
    <name type="scientific">Heliconius erato</name>
    <name type="common">Crimson patched longwing butterfly</name>
    <dbReference type="NCBI Taxonomy" id="33431"/>
    <lineage>
        <taxon>Eukaryota</taxon>
        <taxon>Metazoa</taxon>
        <taxon>Ecdysozoa</taxon>
        <taxon>Arthropoda</taxon>
        <taxon>Hexapoda</taxon>
        <taxon>Insecta</taxon>
        <taxon>Pterygota</taxon>
        <taxon>Neoptera</taxon>
        <taxon>Endopterygota</taxon>
        <taxon>Lepidoptera</taxon>
        <taxon>Glossata</taxon>
        <taxon>Ditrysia</taxon>
        <taxon>Papilionoidea</taxon>
        <taxon>Nymphalidae</taxon>
        <taxon>Heliconiinae</taxon>
        <taxon>Heliconiini</taxon>
        <taxon>Heliconius</taxon>
    </lineage>
</organism>
<dbReference type="AlphaFoldDB" id="D9HQ20"/>
<reference evidence="28" key="2">
    <citation type="journal article" date="2011" name="Evolution">
        <title>Decoupling of rapid and adaptive evolution among seminal fluid proteins in heliconius butterflies with divergent mating systems.</title>
        <authorList>
            <person name="Walters J.R."/>
            <person name="Harrison R.G."/>
        </authorList>
    </citation>
    <scope>NUCLEOTIDE SEQUENCE</scope>
</reference>
<dbReference type="PANTHER" id="PTHR24276">
    <property type="entry name" value="POLYSERASE-RELATED"/>
    <property type="match status" value="1"/>
</dbReference>
<dbReference type="GO" id="GO:0005576">
    <property type="term" value="C:extracellular region"/>
    <property type="evidence" value="ECO:0007669"/>
    <property type="project" value="UniProtKB-SubCell"/>
</dbReference>
<dbReference type="PROSITE" id="PS50240">
    <property type="entry name" value="TRYPSIN_DOM"/>
    <property type="match status" value="1"/>
</dbReference>
<dbReference type="EC" id="3.4.21.69" evidence="20"/>
<evidence type="ECO:0000256" key="18">
    <source>
        <dbReference type="ARBA" id="ARBA00037553"/>
    </source>
</evidence>
<evidence type="ECO:0000256" key="9">
    <source>
        <dbReference type="ARBA" id="ARBA00022801"/>
    </source>
</evidence>
<dbReference type="Gene3D" id="2.40.10.10">
    <property type="entry name" value="Trypsin-like serine proteases"/>
    <property type="match status" value="1"/>
</dbReference>
<dbReference type="GO" id="GO:0004252">
    <property type="term" value="F:serine-type endopeptidase activity"/>
    <property type="evidence" value="ECO:0007669"/>
    <property type="project" value="UniProtKB-EC"/>
</dbReference>
<proteinExistence type="evidence at transcript level"/>
<keyword evidence="11" id="KW-0720">Serine protease</keyword>
<keyword evidence="9" id="KW-0378">Hydrolase</keyword>
<comment type="function">
    <text evidence="18">Protein C is a vitamin K-dependent serine protease that regulates blood coagulation by inactivating factors Va and VIIIa in the presence of calcium ions and phospholipids. Exerts a protective effect on the endothelial cell barrier function.</text>
</comment>
<evidence type="ECO:0000256" key="12">
    <source>
        <dbReference type="ARBA" id="ARBA00023034"/>
    </source>
</evidence>
<evidence type="ECO:0000256" key="19">
    <source>
        <dbReference type="ARBA" id="ARBA00038868"/>
    </source>
</evidence>
<evidence type="ECO:0000256" key="13">
    <source>
        <dbReference type="ARBA" id="ARBA00023145"/>
    </source>
</evidence>
<accession>D9HQ20</accession>
<feature type="chain" id="PRO_5007913324" description="Vitamin K-dependent protein C" evidence="25">
    <location>
        <begin position="21"/>
        <end position="324"/>
    </location>
</feature>
<dbReference type="InterPro" id="IPR009003">
    <property type="entry name" value="Peptidase_S1_PA"/>
</dbReference>
<evidence type="ECO:0000256" key="2">
    <source>
        <dbReference type="ARBA" id="ARBA00004555"/>
    </source>
</evidence>
<dbReference type="EMBL" id="JF777125">
    <property type="protein sequence ID" value="AEU11470.1"/>
    <property type="molecule type" value="mRNA"/>
</dbReference>
<evidence type="ECO:0000259" key="26">
    <source>
        <dbReference type="PROSITE" id="PS50240"/>
    </source>
</evidence>
<comment type="catalytic activity">
    <reaction evidence="16">
        <text>Degradation of blood coagulation factors Va and VIIIa.</text>
        <dbReference type="EC" id="3.4.21.69"/>
    </reaction>
</comment>
<keyword evidence="14" id="KW-1015">Disulfide bond</keyword>
<evidence type="ECO:0000256" key="3">
    <source>
        <dbReference type="ARBA" id="ARBA00004613"/>
    </source>
</evidence>
<dbReference type="PRINTS" id="PR00722">
    <property type="entry name" value="CHYMOTRYPSIN"/>
</dbReference>
<keyword evidence="25" id="KW-0732">Signal</keyword>
<dbReference type="GO" id="GO:0007599">
    <property type="term" value="P:hemostasis"/>
    <property type="evidence" value="ECO:0007669"/>
    <property type="project" value="UniProtKB-KW"/>
</dbReference>
<dbReference type="SMART" id="SM00020">
    <property type="entry name" value="Tryp_SPc"/>
    <property type="match status" value="1"/>
</dbReference>
<dbReference type="GO" id="GO:0006508">
    <property type="term" value="P:proteolysis"/>
    <property type="evidence" value="ECO:0007669"/>
    <property type="project" value="UniProtKB-KW"/>
</dbReference>
<reference evidence="27" key="1">
    <citation type="journal article" date="2010" name="Mol. Biol. Evol.">
        <title>Combined EST and proteomic analysis identifies rapidly evolving seminal fluid proteins in Heliconius butterflies.</title>
        <authorList>
            <person name="Walters J.R."/>
            <person name="Harrison R.G."/>
        </authorList>
    </citation>
    <scope>NUCLEOTIDE SEQUENCE</scope>
</reference>
<dbReference type="InterPro" id="IPR001314">
    <property type="entry name" value="Peptidase_S1A"/>
</dbReference>
<keyword evidence="13" id="KW-0865">Zymogen</keyword>
<keyword evidence="12" id="KW-0333">Golgi apparatus</keyword>
<keyword evidence="8" id="KW-0222">Digestion</keyword>
<dbReference type="CDD" id="cd00190">
    <property type="entry name" value="Tryp_SPc"/>
    <property type="match status" value="1"/>
</dbReference>
<name>D9HQ20_HELEA</name>
<evidence type="ECO:0000256" key="14">
    <source>
        <dbReference type="ARBA" id="ARBA00023157"/>
    </source>
</evidence>
<evidence type="ECO:0000313" key="28">
    <source>
        <dbReference type="EMBL" id="AEU11470.1"/>
    </source>
</evidence>
<evidence type="ECO:0000256" key="17">
    <source>
        <dbReference type="ARBA" id="ARBA00036320"/>
    </source>
</evidence>
<dbReference type="FunFam" id="2.40.10.10:FF:000011">
    <property type="entry name" value="Coagulation factor X"/>
    <property type="match status" value="1"/>
</dbReference>
<keyword evidence="15" id="KW-0325">Glycoprotein</keyword>
<comment type="similarity">
    <text evidence="4">Belongs to the peptidase S1 family.</text>
</comment>
<evidence type="ECO:0000256" key="8">
    <source>
        <dbReference type="ARBA" id="ARBA00022757"/>
    </source>
</evidence>
<evidence type="ECO:0000256" key="7">
    <source>
        <dbReference type="ARBA" id="ARBA00022696"/>
    </source>
</evidence>
<keyword evidence="5" id="KW-0964">Secreted</keyword>
<evidence type="ECO:0000256" key="21">
    <source>
        <dbReference type="ARBA" id="ARBA00040219"/>
    </source>
</evidence>
<dbReference type="InterPro" id="IPR001254">
    <property type="entry name" value="Trypsin_dom"/>
</dbReference>
<keyword evidence="7" id="KW-0356">Hemostasis</keyword>
<dbReference type="InterPro" id="IPR043504">
    <property type="entry name" value="Peptidase_S1_PA_chymotrypsin"/>
</dbReference>
<dbReference type="MEROPS" id="S01.130"/>
<dbReference type="GO" id="GO:0005783">
    <property type="term" value="C:endoplasmic reticulum"/>
    <property type="evidence" value="ECO:0007669"/>
    <property type="project" value="UniProtKB-SubCell"/>
</dbReference>
<feature type="domain" description="Peptidase S1" evidence="26">
    <location>
        <begin position="100"/>
        <end position="320"/>
    </location>
</feature>
<dbReference type="GO" id="GO:0005794">
    <property type="term" value="C:Golgi apparatus"/>
    <property type="evidence" value="ECO:0007669"/>
    <property type="project" value="UniProtKB-SubCell"/>
</dbReference>
<evidence type="ECO:0000256" key="4">
    <source>
        <dbReference type="ARBA" id="ARBA00007664"/>
    </source>
</evidence>
<evidence type="ECO:0000256" key="23">
    <source>
        <dbReference type="ARBA" id="ARBA00042403"/>
    </source>
</evidence>
<dbReference type="PROSITE" id="PS00134">
    <property type="entry name" value="TRYPSIN_HIS"/>
    <property type="match status" value="1"/>
</dbReference>
<dbReference type="PANTHER" id="PTHR24276:SF97">
    <property type="entry name" value="GH13245P2-RELATED"/>
    <property type="match status" value="1"/>
</dbReference>
<dbReference type="InterPro" id="IPR050430">
    <property type="entry name" value="Peptidase_S1"/>
</dbReference>
<evidence type="ECO:0000256" key="25">
    <source>
        <dbReference type="SAM" id="SignalP"/>
    </source>
</evidence>
<evidence type="ECO:0000256" key="5">
    <source>
        <dbReference type="ARBA" id="ARBA00022525"/>
    </source>
</evidence>
<dbReference type="SUPFAM" id="SSF50494">
    <property type="entry name" value="Trypsin-like serine proteases"/>
    <property type="match status" value="1"/>
</dbReference>
<evidence type="ECO:0000256" key="1">
    <source>
        <dbReference type="ARBA" id="ARBA00004240"/>
    </source>
</evidence>
<protein>
    <recommendedName>
        <fullName evidence="21">Vitamin K-dependent protein C</fullName>
        <ecNumber evidence="19">3.4.21.4</ecNumber>
        <ecNumber evidence="20">3.4.21.69</ecNumber>
    </recommendedName>
    <alternativeName>
        <fullName evidence="24">Anticoagulant protein C</fullName>
    </alternativeName>
    <alternativeName>
        <fullName evidence="22">Autoprothrombin IIA</fullName>
    </alternativeName>
    <alternativeName>
        <fullName evidence="23">Blood coagulation factor XIV</fullName>
    </alternativeName>
</protein>
<evidence type="ECO:0000256" key="11">
    <source>
        <dbReference type="ARBA" id="ARBA00022825"/>
    </source>
</evidence>
<dbReference type="GO" id="GO:0007586">
    <property type="term" value="P:digestion"/>
    <property type="evidence" value="ECO:0007669"/>
    <property type="project" value="UniProtKB-KW"/>
</dbReference>
<evidence type="ECO:0000313" key="27">
    <source>
        <dbReference type="EMBL" id="ADJ58508.1"/>
    </source>
</evidence>
<dbReference type="EC" id="3.4.21.4" evidence="19"/>
<evidence type="ECO:0000256" key="22">
    <source>
        <dbReference type="ARBA" id="ARBA00041306"/>
    </source>
</evidence>
<evidence type="ECO:0000256" key="16">
    <source>
        <dbReference type="ARBA" id="ARBA00036045"/>
    </source>
</evidence>
<comment type="catalytic activity">
    <reaction evidence="17">
        <text>Preferential cleavage: Arg-|-Xaa, Lys-|-Xaa.</text>
        <dbReference type="EC" id="3.4.21.4"/>
    </reaction>
</comment>
<keyword evidence="10" id="KW-0256">Endoplasmic reticulum</keyword>
<keyword evidence="6" id="KW-0645">Protease</keyword>
<feature type="signal peptide" evidence="25">
    <location>
        <begin position="1"/>
        <end position="20"/>
    </location>
</feature>
<comment type="subcellular location">
    <subcellularLocation>
        <location evidence="1">Endoplasmic reticulum</location>
    </subcellularLocation>
    <subcellularLocation>
        <location evidence="2">Golgi apparatus</location>
    </subcellularLocation>
    <subcellularLocation>
        <location evidence="3">Secreted</location>
    </subcellularLocation>
</comment>
<dbReference type="EMBL" id="HM023775">
    <property type="protein sequence ID" value="ADJ58508.1"/>
    <property type="molecule type" value="mRNA"/>
</dbReference>
<dbReference type="Pfam" id="PF00089">
    <property type="entry name" value="Trypsin"/>
    <property type="match status" value="1"/>
</dbReference>
<evidence type="ECO:0000256" key="10">
    <source>
        <dbReference type="ARBA" id="ARBA00022824"/>
    </source>
</evidence>